<dbReference type="Proteomes" id="UP001158087">
    <property type="component" value="Unassembled WGS sequence"/>
</dbReference>
<evidence type="ECO:0000313" key="2">
    <source>
        <dbReference type="EMBL" id="MDH0126760.1"/>
    </source>
</evidence>
<keyword evidence="1 2" id="KW-0808">Transferase</keyword>
<sequence length="417" mass="45107">MTPTANDAGPLSGLRVLDLSRVLAGPWATQILGDLGADVVKIEKPDQGDDTRTWGPPWQETKEGSLSGYFLACNRNKRSLAVDIATQEGADIVRQLAGECDIVVENFKVGALARYGLDYESLREINSRLIYCSITGFGQYGPYAERGGYDFLVQGMGGLMSITGPESGEPTKVGVPVVDLFTGLYAVVAIQAALRHRDRTGEGQSIDCALLDSSVAVLANQAMNWLVGSHIPRPMGNGHPNVVPYRTFAAADGHLIVAIGNDGQFRAFCRLIEREDLATNPDYLNNAERVKHRTVLEKILEEEIARYKSADLLVKMNEAGVPGGPINRIDQVFADPHVKAREMVETHILAQGQTVELTRFPARLSASPAAIRSVPQHLGASSAEILTDMGFDAHSIENLNQKGVVGLPRAAVVREEV</sequence>
<dbReference type="InterPro" id="IPR023606">
    <property type="entry name" value="CoA-Trfase_III_dom_1_sf"/>
</dbReference>
<comment type="caution">
    <text evidence="2">The sequence shown here is derived from an EMBL/GenBank/DDBJ whole genome shotgun (WGS) entry which is preliminary data.</text>
</comment>
<protein>
    <submittedName>
        <fullName evidence="2">CoA transferase</fullName>
    </submittedName>
</protein>
<dbReference type="InterPro" id="IPR003673">
    <property type="entry name" value="CoA-Trfase_fam_III"/>
</dbReference>
<dbReference type="SUPFAM" id="SSF89796">
    <property type="entry name" value="CoA-transferase family III (CaiB/BaiF)"/>
    <property type="match status" value="1"/>
</dbReference>
<proteinExistence type="predicted"/>
<name>A0AA42KUA4_9HYPH</name>
<dbReference type="GO" id="GO:0008410">
    <property type="term" value="F:CoA-transferase activity"/>
    <property type="evidence" value="ECO:0007669"/>
    <property type="project" value="TreeGrafter"/>
</dbReference>
<dbReference type="EMBL" id="JAODYY010000016">
    <property type="protein sequence ID" value="MDH0126760.1"/>
    <property type="molecule type" value="Genomic_DNA"/>
</dbReference>
<dbReference type="InterPro" id="IPR044855">
    <property type="entry name" value="CoA-Trfase_III_dom3_sf"/>
</dbReference>
<evidence type="ECO:0000313" key="3">
    <source>
        <dbReference type="Proteomes" id="UP001158087"/>
    </source>
</evidence>
<dbReference type="PANTHER" id="PTHR48207:SF3">
    <property type="entry name" value="SUCCINATE--HYDROXYMETHYLGLUTARATE COA-TRANSFERASE"/>
    <property type="match status" value="1"/>
</dbReference>
<dbReference type="AlphaFoldDB" id="A0AA42KUA4"/>
<reference evidence="2" key="1">
    <citation type="submission" date="2022-09" db="EMBL/GenBank/DDBJ databases">
        <title>Intensive care unit water sources are persistently colonized with multi-drug resistant bacteria and are the site of extensive horizontal gene transfer of antibiotic resistance genes.</title>
        <authorList>
            <person name="Diorio-Toth L."/>
        </authorList>
    </citation>
    <scope>NUCLEOTIDE SEQUENCE</scope>
    <source>
        <strain evidence="2">GD04153</strain>
    </source>
</reference>
<evidence type="ECO:0000256" key="1">
    <source>
        <dbReference type="ARBA" id="ARBA00022679"/>
    </source>
</evidence>
<organism evidence="2 3">
    <name type="scientific">Brucella intermedia GD04153</name>
    <dbReference type="NCBI Taxonomy" id="2975438"/>
    <lineage>
        <taxon>Bacteria</taxon>
        <taxon>Pseudomonadati</taxon>
        <taxon>Pseudomonadota</taxon>
        <taxon>Alphaproteobacteria</taxon>
        <taxon>Hyphomicrobiales</taxon>
        <taxon>Brucellaceae</taxon>
        <taxon>Brucella/Ochrobactrum group</taxon>
        <taxon>Brucella</taxon>
    </lineage>
</organism>
<dbReference type="Gene3D" id="3.40.50.10540">
    <property type="entry name" value="Crotonobetainyl-coa:carnitine coa-transferase, domain 1"/>
    <property type="match status" value="1"/>
</dbReference>
<dbReference type="Pfam" id="PF02515">
    <property type="entry name" value="CoA_transf_3"/>
    <property type="match status" value="1"/>
</dbReference>
<gene>
    <name evidence="2" type="ORF">N7376_22550</name>
</gene>
<dbReference type="InterPro" id="IPR050483">
    <property type="entry name" value="CoA-transferase_III_domain"/>
</dbReference>
<accession>A0AA42KUA4</accession>
<dbReference type="PANTHER" id="PTHR48207">
    <property type="entry name" value="SUCCINATE--HYDROXYMETHYLGLUTARATE COA-TRANSFERASE"/>
    <property type="match status" value="1"/>
</dbReference>
<dbReference type="Gene3D" id="3.30.1540.10">
    <property type="entry name" value="formyl-coa transferase, domain 3"/>
    <property type="match status" value="1"/>
</dbReference>